<dbReference type="SUPFAM" id="SSF53681">
    <property type="entry name" value="Aspartate/glutamate racemase"/>
    <property type="match status" value="2"/>
</dbReference>
<dbReference type="InterPro" id="IPR001920">
    <property type="entry name" value="Asp/Glu_race"/>
</dbReference>
<dbReference type="AlphaFoldDB" id="I3DEM9"/>
<dbReference type="PANTHER" id="PTHR21198:SF7">
    <property type="entry name" value="ASPARTATE-GLUTAMATE RACEMASE FAMILY"/>
    <property type="match status" value="1"/>
</dbReference>
<evidence type="ECO:0000256" key="1">
    <source>
        <dbReference type="ARBA" id="ARBA00007847"/>
    </source>
</evidence>
<dbReference type="EC" id="5.1.1.13" evidence="3"/>
<dbReference type="PROSITE" id="PS00924">
    <property type="entry name" value="ASP_GLU_RACEMASE_2"/>
    <property type="match status" value="1"/>
</dbReference>
<sequence>MAKKIIGILGGMGPAATMDMFQKFIQLTPATCDQEHIPLLISSIPDIPDRTTCILHNGANPGPILIEQAKRLESAGANCIIIACNTAHNWFDEIHKQVNVEMISMIESTADAAVSTGKKRIGILATDATLETGLYKKKIEEFNLDYIAPDPDSQTQVMHSIYLYKAGKIAESTEIMMKQKDALIKKGAEIIILGCTEVPMILMTDINISPELYVDSTLCLVKSAINWYRM</sequence>
<dbReference type="InterPro" id="IPR033134">
    <property type="entry name" value="Asp/Glu_racemase_AS_2"/>
</dbReference>
<dbReference type="EMBL" id="AJSX01000022">
    <property type="protein sequence ID" value="EIJ70172.1"/>
    <property type="molecule type" value="Genomic_DNA"/>
</dbReference>
<dbReference type="RefSeq" id="WP_005760132.1">
    <property type="nucleotide sequence ID" value="NZ_AJSX01000022.1"/>
</dbReference>
<dbReference type="Pfam" id="PF01177">
    <property type="entry name" value="Asp_Glu_race"/>
    <property type="match status" value="1"/>
</dbReference>
<dbReference type="Proteomes" id="UP000006457">
    <property type="component" value="Unassembled WGS sequence"/>
</dbReference>
<evidence type="ECO:0000313" key="4">
    <source>
        <dbReference type="Proteomes" id="UP000006457"/>
    </source>
</evidence>
<comment type="caution">
    <text evidence="3">The sequence shown here is derived from an EMBL/GenBank/DDBJ whole genome shotgun (WGS) entry which is preliminary data.</text>
</comment>
<keyword evidence="2 3" id="KW-0413">Isomerase</keyword>
<accession>I3DEM9</accession>
<gene>
    <name evidence="3" type="ORF">HMPREF1052_1574</name>
</gene>
<dbReference type="OrthoDB" id="9803739at2"/>
<dbReference type="eggNOG" id="COG1794">
    <property type="taxonomic scope" value="Bacteria"/>
</dbReference>
<organism evidence="3 4">
    <name type="scientific">Pasteurella bettyae CCUG 2042</name>
    <dbReference type="NCBI Taxonomy" id="1095749"/>
    <lineage>
        <taxon>Bacteria</taxon>
        <taxon>Pseudomonadati</taxon>
        <taxon>Pseudomonadota</taxon>
        <taxon>Gammaproteobacteria</taxon>
        <taxon>Pasteurellales</taxon>
        <taxon>Pasteurellaceae</taxon>
        <taxon>Pasteurella</taxon>
    </lineage>
</organism>
<reference evidence="3 4" key="1">
    <citation type="submission" date="2012-03" db="EMBL/GenBank/DDBJ databases">
        <authorList>
            <person name="Harkins D.M."/>
            <person name="Madupu R."/>
            <person name="Durkin A.S."/>
            <person name="Torralba M."/>
            <person name="Methe B."/>
            <person name="Sutton G.G."/>
            <person name="Nelson K.E."/>
        </authorList>
    </citation>
    <scope>NUCLEOTIDE SEQUENCE [LARGE SCALE GENOMIC DNA]</scope>
    <source>
        <strain evidence="3 4">CCUG 2042</strain>
    </source>
</reference>
<dbReference type="InterPro" id="IPR004380">
    <property type="entry name" value="Asp_race"/>
</dbReference>
<dbReference type="Gene3D" id="3.40.50.1860">
    <property type="match status" value="2"/>
</dbReference>
<keyword evidence="4" id="KW-1185">Reference proteome</keyword>
<protein>
    <submittedName>
        <fullName evidence="3">Aspartate racemase</fullName>
        <ecNumber evidence="3">5.1.1.13</ecNumber>
    </submittedName>
</protein>
<evidence type="ECO:0000256" key="2">
    <source>
        <dbReference type="ARBA" id="ARBA00023235"/>
    </source>
</evidence>
<name>I3DEM9_9PAST</name>
<dbReference type="PATRIC" id="fig|1095749.3.peg.903"/>
<dbReference type="InterPro" id="IPR015942">
    <property type="entry name" value="Asp/Glu/hydantoin_racemase"/>
</dbReference>
<proteinExistence type="inferred from homology"/>
<evidence type="ECO:0000313" key="3">
    <source>
        <dbReference type="EMBL" id="EIJ70172.1"/>
    </source>
</evidence>
<dbReference type="GO" id="GO:0047689">
    <property type="term" value="F:aspartate racemase activity"/>
    <property type="evidence" value="ECO:0007669"/>
    <property type="project" value="UniProtKB-EC"/>
</dbReference>
<comment type="similarity">
    <text evidence="1">Belongs to the aspartate/glutamate racemases family.</text>
</comment>
<dbReference type="PANTHER" id="PTHR21198">
    <property type="entry name" value="GLUTAMATE RACEMASE"/>
    <property type="match status" value="1"/>
</dbReference>
<dbReference type="NCBIfam" id="TIGR00035">
    <property type="entry name" value="asp_race"/>
    <property type="match status" value="1"/>
</dbReference>